<name>W7D2U2_9LIST</name>
<dbReference type="RefSeq" id="WP_035312786.1">
    <property type="nucleotide sequence ID" value="NZ_AODH01000001.1"/>
</dbReference>
<evidence type="ECO:0000259" key="3">
    <source>
        <dbReference type="Pfam" id="PF11611"/>
    </source>
</evidence>
<evidence type="ECO:0000256" key="2">
    <source>
        <dbReference type="SAM" id="SignalP"/>
    </source>
</evidence>
<keyword evidence="5" id="KW-1185">Reference proteome</keyword>
<sequence length="153" mass="17018">MSKKTILLVSLLCLFLLSACGVTSEKKEQKNIAAEQQFKTKTIDNIEMKLKKIRTTESGKNDKKNIVMFTLSFKNNDQMAVGIGGGDFKLKVGKDTYNVYAPGNSIGQEIAVNDKVSGDVYFEIPTSVTEAILVYMPMKEILGEWKVKIPESE</sequence>
<dbReference type="Gene3D" id="2.60.40.1240">
    <property type="match status" value="1"/>
</dbReference>
<evidence type="ECO:0000256" key="1">
    <source>
        <dbReference type="ARBA" id="ARBA00022729"/>
    </source>
</evidence>
<dbReference type="InterPro" id="IPR029051">
    <property type="entry name" value="DUF4352"/>
</dbReference>
<feature type="signal peptide" evidence="2">
    <location>
        <begin position="1"/>
        <end position="19"/>
    </location>
</feature>
<dbReference type="Pfam" id="PF11611">
    <property type="entry name" value="DUF4352"/>
    <property type="match status" value="1"/>
</dbReference>
<dbReference type="AlphaFoldDB" id="W7D2U2"/>
<dbReference type="InterPro" id="IPR029050">
    <property type="entry name" value="Immunoprotect_excell_Ig-like"/>
</dbReference>
<dbReference type="Proteomes" id="UP000019243">
    <property type="component" value="Unassembled WGS sequence"/>
</dbReference>
<evidence type="ECO:0000313" key="4">
    <source>
        <dbReference type="EMBL" id="EUJ42221.1"/>
    </source>
</evidence>
<keyword evidence="4" id="KW-0449">Lipoprotein</keyword>
<dbReference type="PROSITE" id="PS51257">
    <property type="entry name" value="PROKAR_LIPOPROTEIN"/>
    <property type="match status" value="1"/>
</dbReference>
<reference evidence="4 5" key="1">
    <citation type="submission" date="2012-12" db="EMBL/GenBank/DDBJ databases">
        <title>Novel taxa of Listeriaceae from agricultural environments in the United States.</title>
        <authorList>
            <person name="den Bakker H.C."/>
            <person name="Allred A."/>
            <person name="Warchocki S."/>
            <person name="Wright E.M."/>
            <person name="Burrell A."/>
            <person name="Nightingale K.K."/>
            <person name="Kephart D."/>
            <person name="Wiedmann M."/>
        </authorList>
    </citation>
    <scope>NUCLEOTIDE SEQUENCE [LARGE SCALE GENOMIC DNA]</scope>
    <source>
        <strain evidence="4 5">FSL F6-1037</strain>
    </source>
</reference>
<keyword evidence="1 2" id="KW-0732">Signal</keyword>
<feature type="domain" description="DUF4352" evidence="3">
    <location>
        <begin position="40"/>
        <end position="135"/>
    </location>
</feature>
<proteinExistence type="predicted"/>
<evidence type="ECO:0000313" key="5">
    <source>
        <dbReference type="Proteomes" id="UP000019243"/>
    </source>
</evidence>
<dbReference type="EMBL" id="AODH01000001">
    <property type="protein sequence ID" value="EUJ42221.1"/>
    <property type="molecule type" value="Genomic_DNA"/>
</dbReference>
<protein>
    <submittedName>
        <fullName evidence="4">Lipoprotein</fullName>
    </submittedName>
</protein>
<comment type="caution">
    <text evidence="4">The sequence shown here is derived from an EMBL/GenBank/DDBJ whole genome shotgun (WGS) entry which is preliminary data.</text>
</comment>
<dbReference type="OrthoDB" id="2365488at2"/>
<feature type="chain" id="PRO_5038857105" evidence="2">
    <location>
        <begin position="20"/>
        <end position="153"/>
    </location>
</feature>
<accession>W7D2U2</accession>
<gene>
    <name evidence="4" type="ORF">BCAMP_00490</name>
</gene>
<organism evidence="4 5">
    <name type="scientific">Brochothrix campestris FSL F6-1037</name>
    <dbReference type="NCBI Taxonomy" id="1265861"/>
    <lineage>
        <taxon>Bacteria</taxon>
        <taxon>Bacillati</taxon>
        <taxon>Bacillota</taxon>
        <taxon>Bacilli</taxon>
        <taxon>Bacillales</taxon>
        <taxon>Listeriaceae</taxon>
        <taxon>Brochothrix</taxon>
    </lineage>
</organism>